<feature type="disulfide bond" evidence="5">
    <location>
        <begin position="228"/>
        <end position="238"/>
    </location>
</feature>
<keyword evidence="7" id="KW-0472">Membrane</keyword>
<dbReference type="Proteomes" id="UP001174909">
    <property type="component" value="Unassembled WGS sequence"/>
</dbReference>
<feature type="region of interest" description="Disordered" evidence="6">
    <location>
        <begin position="351"/>
        <end position="395"/>
    </location>
</feature>
<evidence type="ECO:0000256" key="3">
    <source>
        <dbReference type="ARBA" id="ARBA00022837"/>
    </source>
</evidence>
<feature type="signal peptide" evidence="8">
    <location>
        <begin position="1"/>
        <end position="21"/>
    </location>
</feature>
<dbReference type="EMBL" id="CASHTH010001542">
    <property type="protein sequence ID" value="CAI8016597.1"/>
    <property type="molecule type" value="Genomic_DNA"/>
</dbReference>
<feature type="region of interest" description="Disordered" evidence="6">
    <location>
        <begin position="311"/>
        <end position="335"/>
    </location>
</feature>
<evidence type="ECO:0000313" key="11">
    <source>
        <dbReference type="Proteomes" id="UP001174909"/>
    </source>
</evidence>
<dbReference type="InterPro" id="IPR036772">
    <property type="entry name" value="SRCR-like_dom_sf"/>
</dbReference>
<dbReference type="InterPro" id="IPR038081">
    <property type="entry name" value="CalX-like_sf"/>
</dbReference>
<feature type="compositionally biased region" description="Polar residues" evidence="6">
    <location>
        <begin position="363"/>
        <end position="372"/>
    </location>
</feature>
<keyword evidence="11" id="KW-1185">Reference proteome</keyword>
<feature type="domain" description="SRCR" evidence="9">
    <location>
        <begin position="157"/>
        <end position="271"/>
    </location>
</feature>
<comment type="caution">
    <text evidence="10">The sequence shown here is derived from an EMBL/GenBank/DDBJ whole genome shotgun (WGS) entry which is preliminary data.</text>
</comment>
<keyword evidence="7" id="KW-0812">Transmembrane</keyword>
<evidence type="ECO:0000256" key="6">
    <source>
        <dbReference type="SAM" id="MobiDB-lite"/>
    </source>
</evidence>
<dbReference type="SUPFAM" id="SSF141072">
    <property type="entry name" value="CalX-like"/>
    <property type="match status" value="1"/>
</dbReference>
<feature type="compositionally biased region" description="Low complexity" evidence="6">
    <location>
        <begin position="322"/>
        <end position="335"/>
    </location>
</feature>
<evidence type="ECO:0000313" key="10">
    <source>
        <dbReference type="EMBL" id="CAI8016597.1"/>
    </source>
</evidence>
<evidence type="ECO:0000256" key="8">
    <source>
        <dbReference type="SAM" id="SignalP"/>
    </source>
</evidence>
<keyword evidence="2" id="KW-0677">Repeat</keyword>
<keyword evidence="7" id="KW-1133">Transmembrane helix</keyword>
<reference evidence="10" key="1">
    <citation type="submission" date="2023-03" db="EMBL/GenBank/DDBJ databases">
        <authorList>
            <person name="Steffen K."/>
            <person name="Cardenas P."/>
        </authorList>
    </citation>
    <scope>NUCLEOTIDE SEQUENCE</scope>
</reference>
<dbReference type="Gene3D" id="2.60.40.2030">
    <property type="match status" value="1"/>
</dbReference>
<dbReference type="Pfam" id="PF03160">
    <property type="entry name" value="Calx-beta"/>
    <property type="match status" value="1"/>
</dbReference>
<dbReference type="InterPro" id="IPR001190">
    <property type="entry name" value="SRCR"/>
</dbReference>
<dbReference type="AlphaFoldDB" id="A0AA35RSP5"/>
<name>A0AA35RSP5_GEOBA</name>
<keyword evidence="4 5" id="KW-1015">Disulfide bond</keyword>
<evidence type="ECO:0000256" key="2">
    <source>
        <dbReference type="ARBA" id="ARBA00022737"/>
    </source>
</evidence>
<protein>
    <recommendedName>
        <fullName evidence="9">SRCR domain-containing protein</fullName>
    </recommendedName>
</protein>
<organism evidence="10 11">
    <name type="scientific">Geodia barretti</name>
    <name type="common">Barrett's horny sponge</name>
    <dbReference type="NCBI Taxonomy" id="519541"/>
    <lineage>
        <taxon>Eukaryota</taxon>
        <taxon>Metazoa</taxon>
        <taxon>Porifera</taxon>
        <taxon>Demospongiae</taxon>
        <taxon>Heteroscleromorpha</taxon>
        <taxon>Tetractinellida</taxon>
        <taxon>Astrophorina</taxon>
        <taxon>Geodiidae</taxon>
        <taxon>Geodia</taxon>
    </lineage>
</organism>
<dbReference type="GO" id="GO:0016020">
    <property type="term" value="C:membrane"/>
    <property type="evidence" value="ECO:0007669"/>
    <property type="project" value="InterPro"/>
</dbReference>
<feature type="transmembrane region" description="Helical" evidence="7">
    <location>
        <begin position="268"/>
        <end position="295"/>
    </location>
</feature>
<gene>
    <name evidence="10" type="ORF">GBAR_LOCUS10167</name>
</gene>
<dbReference type="Gene3D" id="3.10.250.10">
    <property type="entry name" value="SRCR-like domain"/>
    <property type="match status" value="1"/>
</dbReference>
<evidence type="ECO:0000256" key="5">
    <source>
        <dbReference type="PROSITE-ProRule" id="PRU00196"/>
    </source>
</evidence>
<evidence type="ECO:0000259" key="9">
    <source>
        <dbReference type="PROSITE" id="PS50287"/>
    </source>
</evidence>
<feature type="compositionally biased region" description="Basic residues" evidence="6">
    <location>
        <begin position="311"/>
        <end position="320"/>
    </location>
</feature>
<feature type="chain" id="PRO_5041450075" description="SRCR domain-containing protein" evidence="8">
    <location>
        <begin position="22"/>
        <end position="421"/>
    </location>
</feature>
<accession>A0AA35RSP5</accession>
<evidence type="ECO:0000256" key="1">
    <source>
        <dbReference type="ARBA" id="ARBA00022729"/>
    </source>
</evidence>
<dbReference type="GO" id="GO:0007154">
    <property type="term" value="P:cell communication"/>
    <property type="evidence" value="ECO:0007669"/>
    <property type="project" value="InterPro"/>
</dbReference>
<dbReference type="PROSITE" id="PS50287">
    <property type="entry name" value="SRCR_2"/>
    <property type="match status" value="1"/>
</dbReference>
<dbReference type="InterPro" id="IPR003644">
    <property type="entry name" value="Calx_beta"/>
</dbReference>
<keyword evidence="1 8" id="KW-0732">Signal</keyword>
<evidence type="ECO:0000256" key="4">
    <source>
        <dbReference type="ARBA" id="ARBA00023157"/>
    </source>
</evidence>
<evidence type="ECO:0000256" key="7">
    <source>
        <dbReference type="SAM" id="Phobius"/>
    </source>
</evidence>
<dbReference type="Pfam" id="PF00530">
    <property type="entry name" value="SRCR"/>
    <property type="match status" value="1"/>
</dbReference>
<comment type="caution">
    <text evidence="5">Lacks conserved residue(s) required for the propagation of feature annotation.</text>
</comment>
<keyword evidence="3" id="KW-0106">Calcium</keyword>
<dbReference type="SUPFAM" id="SSF56487">
    <property type="entry name" value="SRCR-like"/>
    <property type="match status" value="1"/>
</dbReference>
<sequence>MEKAALLSVVLWTAVIISTGASEGKYQGNVLIPSSESSGPHMRVPEGEVLTVCVVRSITTARLLVAVKGETNPAKNSAIGGIDHSPTEISLVFEKSLENQTKCGEFSIVQDGLNEVQETFNLTLSQDNEVDYSNNDGVNIPNNIITVDIVACQRGDIILSESTRKSFSIVEYCKDFEQWVILCDEGNNKWTLEDAIVVCRQAGRLGDEVNPHGLGNKILNARGTVPQCYGNESHIDDCNSSNTTECCPVLVDCGPVSGGDDSSGSAGVIAAAVTVPLLVVLAVVCTAAITLFLLWKNGKLRWDLLKLPHRRKNHSGRRPHAMNSQLHSSSNMSHSLSEPEAEYTAPFTGPSFGFPPTPVTPTKQPSSRQQSVVEEPHYEGCDITSQTKKPLAKRPIKNQLNVPQMPLKLEKGQEDYSHLQH</sequence>
<proteinExistence type="predicted"/>